<proteinExistence type="predicted"/>
<sequence length="117" mass="13381">MSMIHSMLSFMNDDEYSSSITSSDTTVFSPIHRKAGRKHLESLSSCGNIGEFRAKTTQTPTKAKHVRSKFKLETAEVFPTITKSDDARVSYKEKKTHQASVRPYEYDERTRKRDTEG</sequence>
<organism evidence="2 3">
    <name type="scientific">Henosepilachna vigintioctopunctata</name>
    <dbReference type="NCBI Taxonomy" id="420089"/>
    <lineage>
        <taxon>Eukaryota</taxon>
        <taxon>Metazoa</taxon>
        <taxon>Ecdysozoa</taxon>
        <taxon>Arthropoda</taxon>
        <taxon>Hexapoda</taxon>
        <taxon>Insecta</taxon>
        <taxon>Pterygota</taxon>
        <taxon>Neoptera</taxon>
        <taxon>Endopterygota</taxon>
        <taxon>Coleoptera</taxon>
        <taxon>Polyphaga</taxon>
        <taxon>Cucujiformia</taxon>
        <taxon>Coccinelloidea</taxon>
        <taxon>Coccinellidae</taxon>
        <taxon>Epilachninae</taxon>
        <taxon>Epilachnini</taxon>
        <taxon>Henosepilachna</taxon>
    </lineage>
</organism>
<dbReference type="AlphaFoldDB" id="A0AAW1TN42"/>
<evidence type="ECO:0000313" key="2">
    <source>
        <dbReference type="EMBL" id="KAK9869372.1"/>
    </source>
</evidence>
<gene>
    <name evidence="2" type="ORF">WA026_003129</name>
</gene>
<dbReference type="EMBL" id="JARQZJ010000001">
    <property type="protein sequence ID" value="KAK9869372.1"/>
    <property type="molecule type" value="Genomic_DNA"/>
</dbReference>
<reference evidence="2 3" key="1">
    <citation type="submission" date="2023-03" db="EMBL/GenBank/DDBJ databases">
        <title>Genome insight into feeding habits of ladybird beetles.</title>
        <authorList>
            <person name="Li H.-S."/>
            <person name="Huang Y.-H."/>
            <person name="Pang H."/>
        </authorList>
    </citation>
    <scope>NUCLEOTIDE SEQUENCE [LARGE SCALE GENOMIC DNA]</scope>
    <source>
        <strain evidence="2">SYSU_2023b</strain>
        <tissue evidence="2">Whole body</tissue>
    </source>
</reference>
<feature type="compositionally biased region" description="Basic and acidic residues" evidence="1">
    <location>
        <begin position="104"/>
        <end position="117"/>
    </location>
</feature>
<dbReference type="Proteomes" id="UP001431783">
    <property type="component" value="Unassembled WGS sequence"/>
</dbReference>
<feature type="region of interest" description="Disordered" evidence="1">
    <location>
        <begin position="88"/>
        <end position="117"/>
    </location>
</feature>
<evidence type="ECO:0000256" key="1">
    <source>
        <dbReference type="SAM" id="MobiDB-lite"/>
    </source>
</evidence>
<name>A0AAW1TN42_9CUCU</name>
<accession>A0AAW1TN42</accession>
<protein>
    <submittedName>
        <fullName evidence="2">Uncharacterized protein</fullName>
    </submittedName>
</protein>
<comment type="caution">
    <text evidence="2">The sequence shown here is derived from an EMBL/GenBank/DDBJ whole genome shotgun (WGS) entry which is preliminary data.</text>
</comment>
<evidence type="ECO:0000313" key="3">
    <source>
        <dbReference type="Proteomes" id="UP001431783"/>
    </source>
</evidence>
<keyword evidence="3" id="KW-1185">Reference proteome</keyword>